<evidence type="ECO:0000313" key="3">
    <source>
        <dbReference type="EMBL" id="MCJ1959225.1"/>
    </source>
</evidence>
<evidence type="ECO:0000259" key="2">
    <source>
        <dbReference type="Pfam" id="PF04536"/>
    </source>
</evidence>
<dbReference type="PANTHER" id="PTHR30373:SF8">
    <property type="entry name" value="BLL7265 PROTEIN"/>
    <property type="match status" value="1"/>
</dbReference>
<evidence type="ECO:0000256" key="1">
    <source>
        <dbReference type="SAM" id="Phobius"/>
    </source>
</evidence>
<protein>
    <recommendedName>
        <fullName evidence="2">TPM domain-containing protein</fullName>
    </recommendedName>
</protein>
<feature type="domain" description="TPM" evidence="2">
    <location>
        <begin position="143"/>
        <end position="207"/>
    </location>
</feature>
<sequence length="230" mass="24967">MTMKPAPTYLTEADHAQISAAVSKAELQSAGEIVTILADRSDGYTDVALTWCAGVALLALAALSLFPEFYMGLYDWALADWGHEWTPRAIVGLAAGFATLKFAGAYLLQLWTPLKFAVIPGPVKTARVHERAVRAFRIGAEQRTVGRTGVLIYLSMREHRAEIVADQAIATKVDPEVWGEAMQAMLGHVREGRVADGMCAAVLKVGAIVAPHFPRADDEINELPDRLIEV</sequence>
<keyword evidence="4" id="KW-1185">Reference proteome</keyword>
<comment type="caution">
    <text evidence="3">The sequence shown here is derived from an EMBL/GenBank/DDBJ whole genome shotgun (WGS) entry which is preliminary data.</text>
</comment>
<gene>
    <name evidence="3" type="ORF">MTR65_00845</name>
</gene>
<dbReference type="EMBL" id="JALHAT010000001">
    <property type="protein sequence ID" value="MCJ1959225.1"/>
    <property type="molecule type" value="Genomic_DNA"/>
</dbReference>
<dbReference type="PANTHER" id="PTHR30373">
    <property type="entry name" value="UPF0603 PROTEIN YGCG"/>
    <property type="match status" value="1"/>
</dbReference>
<name>A0ABT0A7R0_9SPHN</name>
<keyword evidence="1" id="KW-0812">Transmembrane</keyword>
<keyword evidence="1" id="KW-0472">Membrane</keyword>
<dbReference type="InterPro" id="IPR007621">
    <property type="entry name" value="TPM_dom"/>
</dbReference>
<evidence type="ECO:0000313" key="4">
    <source>
        <dbReference type="Proteomes" id="UP001162802"/>
    </source>
</evidence>
<organism evidence="3 4">
    <name type="scientific">Novosphingobium mangrovi</name>
    <name type="common">ex Hu et al. 2023</name>
    <dbReference type="NCBI Taxonomy" id="2930094"/>
    <lineage>
        <taxon>Bacteria</taxon>
        <taxon>Pseudomonadati</taxon>
        <taxon>Pseudomonadota</taxon>
        <taxon>Alphaproteobacteria</taxon>
        <taxon>Sphingomonadales</taxon>
        <taxon>Sphingomonadaceae</taxon>
        <taxon>Novosphingobium</taxon>
    </lineage>
</organism>
<reference evidence="3" key="1">
    <citation type="submission" date="2022-03" db="EMBL/GenBank/DDBJ databases">
        <title>Identification of a novel bacterium isolated from mangrove sediments.</title>
        <authorList>
            <person name="Pan X."/>
        </authorList>
    </citation>
    <scope>NUCLEOTIDE SEQUENCE</scope>
    <source>
        <strain evidence="3">B2637</strain>
    </source>
</reference>
<dbReference type="Pfam" id="PF04536">
    <property type="entry name" value="TPM_phosphatase"/>
    <property type="match status" value="1"/>
</dbReference>
<proteinExistence type="predicted"/>
<keyword evidence="1" id="KW-1133">Transmembrane helix</keyword>
<feature type="transmembrane region" description="Helical" evidence="1">
    <location>
        <begin position="47"/>
        <end position="66"/>
    </location>
</feature>
<feature type="transmembrane region" description="Helical" evidence="1">
    <location>
        <begin position="86"/>
        <end position="108"/>
    </location>
</feature>
<accession>A0ABT0A7R0</accession>
<dbReference type="Gene3D" id="3.10.310.50">
    <property type="match status" value="1"/>
</dbReference>
<dbReference type="Proteomes" id="UP001162802">
    <property type="component" value="Unassembled WGS sequence"/>
</dbReference>